<evidence type="ECO:0000313" key="2">
    <source>
        <dbReference type="Proteomes" id="UP001600888"/>
    </source>
</evidence>
<reference evidence="1 2" key="1">
    <citation type="submission" date="2024-03" db="EMBL/GenBank/DDBJ databases">
        <title>A high-quality draft genome sequence of Diaporthe vaccinii, a causative agent of upright dieback and viscid rot disease in cranberry plants.</title>
        <authorList>
            <person name="Sarrasin M."/>
            <person name="Lang B.F."/>
            <person name="Burger G."/>
        </authorList>
    </citation>
    <scope>NUCLEOTIDE SEQUENCE [LARGE SCALE GENOMIC DNA]</scope>
    <source>
        <strain evidence="1 2">IS7</strain>
    </source>
</reference>
<organism evidence="1 2">
    <name type="scientific">Diaporthe vaccinii</name>
    <dbReference type="NCBI Taxonomy" id="105482"/>
    <lineage>
        <taxon>Eukaryota</taxon>
        <taxon>Fungi</taxon>
        <taxon>Dikarya</taxon>
        <taxon>Ascomycota</taxon>
        <taxon>Pezizomycotina</taxon>
        <taxon>Sordariomycetes</taxon>
        <taxon>Sordariomycetidae</taxon>
        <taxon>Diaporthales</taxon>
        <taxon>Diaporthaceae</taxon>
        <taxon>Diaporthe</taxon>
        <taxon>Diaporthe eres species complex</taxon>
    </lineage>
</organism>
<sequence length="606" mass="65984">MVRVTFINAQSCFDNVRTQSDCMRRYDQIHSVQNSDYDVRIIFILSFILSYLGTGSRFLLSAIDPQNHTGMLYTHPCLTRLWYHWTYRVERVCSLRVSDRCSLVLNKKGQSHMLYKKYEQVEVQKKPESSRRRILDHGSGLDDVLGSLRLILLEVLVEELAELGDLLREAISTGSPCLSWVEQLRRNVGAGLRHLEVENVVVLILNLGELARVDGIKDGTSVLQRATLATLEGTSTNPAGVEQPGVGVVVLDLVRQHLGVAHGVQSQERLGKAGREGGLWFGDTILSTSHLGSVTRDEVEHDLVPVQLGDWWQHTACVTGEQNDVAGVAWRQTWDLGVLDVLNGVGTASVFRQSGVIVVDQSGIWVEDDVLENRAELDGTEDIGLLLCRKSNTLGVAAALNGTVGVGRKGGLASAGQAEEESDVTLLALVGRRVQRQNIVLDGHLVEENGEDALLHLAGVLRSGVIDCVVGVKVLQLLTRWADEHVAHEESMVGAGTNDPHTDPVLLVPSCEPINDVNAASGVEVVDSTLAVDFPDLKTCITLETGFGCGISGVHELGRGVAPMISVTRGMWGKSRPSKVAFSSICLQRPQLSDSRGKRGYALRSL</sequence>
<evidence type="ECO:0000313" key="1">
    <source>
        <dbReference type="EMBL" id="KAL2286875.1"/>
    </source>
</evidence>
<dbReference type="Proteomes" id="UP001600888">
    <property type="component" value="Unassembled WGS sequence"/>
</dbReference>
<gene>
    <name evidence="1" type="ORF">FJTKL_06400</name>
</gene>
<comment type="caution">
    <text evidence="1">The sequence shown here is derived from an EMBL/GenBank/DDBJ whole genome shotgun (WGS) entry which is preliminary data.</text>
</comment>
<name>A0ABR4EWR2_9PEZI</name>
<accession>A0ABR4EWR2</accession>
<protein>
    <submittedName>
        <fullName evidence="1">Uncharacterized protein</fullName>
    </submittedName>
</protein>
<keyword evidence="2" id="KW-1185">Reference proteome</keyword>
<dbReference type="EMBL" id="JBAWTH010000022">
    <property type="protein sequence ID" value="KAL2286875.1"/>
    <property type="molecule type" value="Genomic_DNA"/>
</dbReference>
<proteinExistence type="predicted"/>